<dbReference type="EMBL" id="LKEA01000003">
    <property type="protein sequence ID" value="ROW10126.1"/>
    <property type="molecule type" value="Genomic_DNA"/>
</dbReference>
<evidence type="ECO:0000313" key="3">
    <source>
        <dbReference type="EMBL" id="ROW10126.1"/>
    </source>
</evidence>
<dbReference type="OrthoDB" id="2157530at2759"/>
<keyword evidence="4" id="KW-1185">Reference proteome</keyword>
<accession>A0A423X2V6</accession>
<proteinExistence type="predicted"/>
<dbReference type="Pfam" id="PF26639">
    <property type="entry name" value="Het-6_barrel"/>
    <property type="match status" value="1"/>
</dbReference>
<dbReference type="Pfam" id="PF06985">
    <property type="entry name" value="HET"/>
    <property type="match status" value="1"/>
</dbReference>
<comment type="caution">
    <text evidence="3">The sequence shown here is derived from an EMBL/GenBank/DDBJ whole genome shotgun (WGS) entry which is preliminary data.</text>
</comment>
<evidence type="ECO:0000256" key="1">
    <source>
        <dbReference type="SAM" id="MobiDB-lite"/>
    </source>
</evidence>
<organism evidence="3 4">
    <name type="scientific">Cytospora schulzeri</name>
    <dbReference type="NCBI Taxonomy" id="448051"/>
    <lineage>
        <taxon>Eukaryota</taxon>
        <taxon>Fungi</taxon>
        <taxon>Dikarya</taxon>
        <taxon>Ascomycota</taxon>
        <taxon>Pezizomycotina</taxon>
        <taxon>Sordariomycetes</taxon>
        <taxon>Sordariomycetidae</taxon>
        <taxon>Diaporthales</taxon>
        <taxon>Cytosporaceae</taxon>
        <taxon>Cytospora</taxon>
    </lineage>
</organism>
<sequence>MDQQIRENIPEPNRVLEHGSRDDSNLDEGIRRDGRPRDAVPRGITPATIFPEQVTDVASNAVHGDVIDQEVPTERYQYAPLSPLNEIRCLVLESGTGNADDSLVCSLYHHNLDDKPEFEAISYVWGSSHKTHTIICDGQRLAITENLHTCLLQTRLLDRKRTLWADSICINQDDLKEKGHQVGMMSRIYSEARRVLICLGPDENGYAKDAAGLVSEVSQWVQTTLELVNSKRDSFPYTDQDEWPHSDRRWAALSSMIDLSWFDRGWVVQEASLAQDAIVLWGVTEISWIDVMQAFAWARTRAPVLLMTVNWPSALHTDAYCAKCPPESRALFNFKPFTFLQILYYGRNLDFEDRRDHIYGFLGLPKAAMVRRYLKPNYELPYLQVCFEFASSYINATQDLDLFTCVNHDDDTLLADIPSWAPQWHVRRRGNRMLMQSLMKEPILPVSKGADYAALATVQGNILKVNGLLIDRIMWTTQVLGYSTSIEEMIELWAWFEEHGNDSAYRTFHPVLAFLTAIQFGTHVWGADYNACIANDAEYVVRLQDGRPLPSHPSLEFFRGASEEHHGDYTITHNWVQRCLAGHRLCITSRGYCGVVPAAAQEGDVCSIVFGTKSPSIIRQTGAEGFFQLLGEAFFVSTRVPEDGIYPSRVASGGNSHEDWLEWNLQEQEILLC</sequence>
<dbReference type="InterPro" id="IPR010730">
    <property type="entry name" value="HET"/>
</dbReference>
<dbReference type="AlphaFoldDB" id="A0A423X2V6"/>
<feature type="region of interest" description="Disordered" evidence="1">
    <location>
        <begin position="1"/>
        <end position="43"/>
    </location>
</feature>
<dbReference type="Proteomes" id="UP000283895">
    <property type="component" value="Unassembled WGS sequence"/>
</dbReference>
<reference evidence="3 4" key="1">
    <citation type="submission" date="2015-09" db="EMBL/GenBank/DDBJ databases">
        <title>Host preference determinants of Valsa canker pathogens revealed by comparative genomics.</title>
        <authorList>
            <person name="Yin Z."/>
            <person name="Huang L."/>
        </authorList>
    </citation>
    <scope>NUCLEOTIDE SEQUENCE [LARGE SCALE GENOMIC DNA]</scope>
    <source>
        <strain evidence="3 4">03-1</strain>
    </source>
</reference>
<name>A0A423X2V6_9PEZI</name>
<gene>
    <name evidence="3" type="ORF">VMCG_02097</name>
</gene>
<evidence type="ECO:0000259" key="2">
    <source>
        <dbReference type="Pfam" id="PF06985"/>
    </source>
</evidence>
<feature type="compositionally biased region" description="Basic and acidic residues" evidence="1">
    <location>
        <begin position="1"/>
        <end position="40"/>
    </location>
</feature>
<dbReference type="STRING" id="356882.A0A423X2V6"/>
<feature type="domain" description="Heterokaryon incompatibility" evidence="2">
    <location>
        <begin position="118"/>
        <end position="270"/>
    </location>
</feature>
<dbReference type="PANTHER" id="PTHR24148">
    <property type="entry name" value="ANKYRIN REPEAT DOMAIN-CONTAINING PROTEIN 39 HOMOLOG-RELATED"/>
    <property type="match status" value="1"/>
</dbReference>
<dbReference type="InterPro" id="IPR052895">
    <property type="entry name" value="HetReg/Transcr_Mod"/>
</dbReference>
<evidence type="ECO:0000313" key="4">
    <source>
        <dbReference type="Proteomes" id="UP000283895"/>
    </source>
</evidence>
<protein>
    <recommendedName>
        <fullName evidence="2">Heterokaryon incompatibility domain-containing protein</fullName>
    </recommendedName>
</protein>
<dbReference type="PANTHER" id="PTHR24148:SF64">
    <property type="entry name" value="HETEROKARYON INCOMPATIBILITY DOMAIN-CONTAINING PROTEIN"/>
    <property type="match status" value="1"/>
</dbReference>